<evidence type="ECO:0000256" key="3">
    <source>
        <dbReference type="ARBA" id="ARBA00022597"/>
    </source>
</evidence>
<reference evidence="9 10" key="1">
    <citation type="submission" date="2024-03" db="EMBL/GenBank/DDBJ databases">
        <title>The Genome Sequence of Enterococcus sp. DIV2402.</title>
        <authorList>
            <consortium name="The Broad Institute Genomics Platform"/>
            <consortium name="The Broad Institute Microbial Omics Core"/>
            <consortium name="The Broad Institute Genomic Center for Infectious Diseases"/>
            <person name="Earl A."/>
            <person name="Manson A."/>
            <person name="Gilmore M."/>
            <person name="Schwartman J."/>
            <person name="Shea T."/>
            <person name="Abouelleil A."/>
            <person name="Cao P."/>
            <person name="Chapman S."/>
            <person name="Cusick C."/>
            <person name="Young S."/>
            <person name="Neafsey D."/>
            <person name="Nusbaum C."/>
            <person name="Birren B."/>
        </authorList>
    </citation>
    <scope>NUCLEOTIDE SEQUENCE [LARGE SCALE GENOMIC DNA]</scope>
    <source>
        <strain evidence="9 10">DIV2402</strain>
    </source>
</reference>
<keyword evidence="10" id="KW-1185">Reference proteome</keyword>
<dbReference type="InterPro" id="IPR036095">
    <property type="entry name" value="PTS_EIIB-like_sf"/>
</dbReference>
<keyword evidence="6" id="KW-0418">Kinase</keyword>
<dbReference type="EMBL" id="CP147251">
    <property type="protein sequence ID" value="WYJ77140.1"/>
    <property type="molecule type" value="Genomic_DNA"/>
</dbReference>
<keyword evidence="4" id="KW-0808">Transferase</keyword>
<dbReference type="PANTHER" id="PTHR34581:SF2">
    <property type="entry name" value="PTS SYSTEM N,N'-DIACETYLCHITOBIOSE-SPECIFIC EIIB COMPONENT"/>
    <property type="match status" value="1"/>
</dbReference>
<dbReference type="PANTHER" id="PTHR34581">
    <property type="entry name" value="PTS SYSTEM N,N'-DIACETYLCHITOBIOSE-SPECIFIC EIIB COMPONENT"/>
    <property type="match status" value="1"/>
</dbReference>
<evidence type="ECO:0000313" key="9">
    <source>
        <dbReference type="EMBL" id="WYJ77140.1"/>
    </source>
</evidence>
<evidence type="ECO:0000313" key="10">
    <source>
        <dbReference type="Proteomes" id="UP000664701"/>
    </source>
</evidence>
<evidence type="ECO:0000259" key="8">
    <source>
        <dbReference type="PROSITE" id="PS51100"/>
    </source>
</evidence>
<dbReference type="Pfam" id="PF02302">
    <property type="entry name" value="PTS_IIB"/>
    <property type="match status" value="1"/>
</dbReference>
<keyword evidence="5" id="KW-0598">Phosphotransferase system</keyword>
<dbReference type="PROSITE" id="PS51100">
    <property type="entry name" value="PTS_EIIB_TYPE_3"/>
    <property type="match status" value="1"/>
</dbReference>
<dbReference type="Proteomes" id="UP000664701">
    <property type="component" value="Chromosome"/>
</dbReference>
<dbReference type="InterPro" id="IPR051819">
    <property type="entry name" value="PTS_sugar-specific_EIIB"/>
</dbReference>
<accession>A0ABZ2SNA0</accession>
<dbReference type="InterPro" id="IPR003501">
    <property type="entry name" value="PTS_EIIB_2/3"/>
</dbReference>
<dbReference type="Gene3D" id="3.40.50.2300">
    <property type="match status" value="1"/>
</dbReference>
<sequence>MVKKILLACSGGFSTSMLVQKMVEAAEKKNMDIEIIAVAEENIENHLDSDVLLLGPQIGHKLEDLTKELEFPVFVINMADYGLMNGEKVLKETLEKVNIGGI</sequence>
<organism evidence="9 10">
    <name type="scientific">Candidatus Enterococcus lowellii</name>
    <dbReference type="NCBI Taxonomy" id="2230877"/>
    <lineage>
        <taxon>Bacteria</taxon>
        <taxon>Bacillati</taxon>
        <taxon>Bacillota</taxon>
        <taxon>Bacilli</taxon>
        <taxon>Lactobacillales</taxon>
        <taxon>Enterococcaceae</taxon>
        <taxon>Enterococcus</taxon>
    </lineage>
</organism>
<feature type="modified residue" description="Phosphocysteine; by EIIA" evidence="7">
    <location>
        <position position="9"/>
    </location>
</feature>
<evidence type="ECO:0000256" key="1">
    <source>
        <dbReference type="ARBA" id="ARBA00022448"/>
    </source>
</evidence>
<keyword evidence="1" id="KW-0813">Transport</keyword>
<evidence type="ECO:0000256" key="4">
    <source>
        <dbReference type="ARBA" id="ARBA00022679"/>
    </source>
</evidence>
<gene>
    <name evidence="9" type="ORF">DOK78_001778</name>
</gene>
<dbReference type="RefSeq" id="WP_207940694.1">
    <property type="nucleotide sequence ID" value="NZ_CP147251.1"/>
</dbReference>
<keyword evidence="3" id="KW-0762">Sugar transport</keyword>
<evidence type="ECO:0000256" key="6">
    <source>
        <dbReference type="ARBA" id="ARBA00022777"/>
    </source>
</evidence>
<name>A0ABZ2SNA0_9ENTE</name>
<evidence type="ECO:0000256" key="7">
    <source>
        <dbReference type="PROSITE-ProRule" id="PRU00423"/>
    </source>
</evidence>
<dbReference type="SUPFAM" id="SSF52794">
    <property type="entry name" value="PTS system IIB component-like"/>
    <property type="match status" value="1"/>
</dbReference>
<protein>
    <submittedName>
        <fullName evidence="9">PTS system, cellobiose-specific IIB component</fullName>
    </submittedName>
</protein>
<dbReference type="InterPro" id="IPR013012">
    <property type="entry name" value="PTS_EIIB_3"/>
</dbReference>
<feature type="domain" description="PTS EIIB type-3" evidence="8">
    <location>
        <begin position="2"/>
        <end position="102"/>
    </location>
</feature>
<proteinExistence type="predicted"/>
<dbReference type="CDD" id="cd05564">
    <property type="entry name" value="PTS_IIB_chitobiose_lichenan"/>
    <property type="match status" value="1"/>
</dbReference>
<evidence type="ECO:0000256" key="2">
    <source>
        <dbReference type="ARBA" id="ARBA00022553"/>
    </source>
</evidence>
<evidence type="ECO:0000256" key="5">
    <source>
        <dbReference type="ARBA" id="ARBA00022683"/>
    </source>
</evidence>
<keyword evidence="2" id="KW-0597">Phosphoprotein</keyword>